<evidence type="ECO:0000256" key="8">
    <source>
        <dbReference type="ARBA" id="ARBA00022884"/>
    </source>
</evidence>
<feature type="binding site" evidence="13">
    <location>
        <position position="624"/>
    </location>
    <ligand>
        <name>acetyl-CoA</name>
        <dbReference type="ChEBI" id="CHEBI:57288"/>
    </ligand>
</feature>
<evidence type="ECO:0000313" key="16">
    <source>
        <dbReference type="Proteomes" id="UP000605805"/>
    </source>
</evidence>
<dbReference type="PROSITE" id="PS51186">
    <property type="entry name" value="GNAT"/>
    <property type="match status" value="1"/>
</dbReference>
<comment type="similarity">
    <text evidence="13">Belongs to the TmcA family.</text>
</comment>
<keyword evidence="9 13" id="KW-0012">Acyltransferase</keyword>
<proteinExistence type="inferred from homology"/>
<evidence type="ECO:0000256" key="11">
    <source>
        <dbReference type="ARBA" id="ARBA00049889"/>
    </source>
</evidence>
<dbReference type="Gene3D" id="3.40.50.300">
    <property type="entry name" value="P-loop containing nucleotide triphosphate hydrolases"/>
    <property type="match status" value="1"/>
</dbReference>
<feature type="binding site" evidence="13">
    <location>
        <position position="248"/>
    </location>
    <ligand>
        <name>ATP</name>
        <dbReference type="ChEBI" id="CHEBI:30616"/>
    </ligand>
</feature>
<comment type="function">
    <text evidence="13">Catalyzes the formation of N(4)-acetylcytidine (ac(4)C) at the wobble position of tRNA(Met), by using acetyl-CoA as an acetyl donor and ATP (or GTP).</text>
</comment>
<keyword evidence="7 13" id="KW-0067">ATP-binding</keyword>
<comment type="subcellular location">
    <subcellularLocation>
        <location evidence="13">Cytoplasm</location>
    </subcellularLocation>
</comment>
<dbReference type="GO" id="GO:0002101">
    <property type="term" value="P:tRNA wobble cytosine modification"/>
    <property type="evidence" value="ECO:0007669"/>
    <property type="project" value="UniProtKB-UniRule"/>
</dbReference>
<keyword evidence="4 13" id="KW-0808">Transferase</keyword>
<comment type="catalytic activity">
    <reaction evidence="10">
        <text>a cytidine in tRNA + acetyl-CoA + ATP + H2O = an N(4)-acetylcytidine in tRNA + ADP + phosphate + CoA + H(+)</text>
        <dbReference type="Rhea" id="RHEA:53876"/>
        <dbReference type="Rhea" id="RHEA-COMP:13670"/>
        <dbReference type="Rhea" id="RHEA-COMP:13671"/>
        <dbReference type="ChEBI" id="CHEBI:15377"/>
        <dbReference type="ChEBI" id="CHEBI:15378"/>
        <dbReference type="ChEBI" id="CHEBI:30616"/>
        <dbReference type="ChEBI" id="CHEBI:43474"/>
        <dbReference type="ChEBI" id="CHEBI:57287"/>
        <dbReference type="ChEBI" id="CHEBI:57288"/>
        <dbReference type="ChEBI" id="CHEBI:74900"/>
        <dbReference type="ChEBI" id="CHEBI:82748"/>
        <dbReference type="ChEBI" id="CHEBI:456216"/>
    </reaction>
</comment>
<comment type="catalytic activity">
    <reaction evidence="13">
        <text>cytidine(34) in elongator tRNA(Met) + acetyl-CoA + ATP + H2O = N(4)-acetylcytidine(34) in elongator tRNA(Met) + ADP + phosphate + CoA + H(+)</text>
        <dbReference type="Rhea" id="RHEA:43788"/>
        <dbReference type="Rhea" id="RHEA-COMP:10693"/>
        <dbReference type="Rhea" id="RHEA-COMP:10694"/>
        <dbReference type="ChEBI" id="CHEBI:15377"/>
        <dbReference type="ChEBI" id="CHEBI:15378"/>
        <dbReference type="ChEBI" id="CHEBI:30616"/>
        <dbReference type="ChEBI" id="CHEBI:43474"/>
        <dbReference type="ChEBI" id="CHEBI:57287"/>
        <dbReference type="ChEBI" id="CHEBI:57288"/>
        <dbReference type="ChEBI" id="CHEBI:74900"/>
        <dbReference type="ChEBI" id="CHEBI:82748"/>
        <dbReference type="ChEBI" id="CHEBI:456216"/>
        <dbReference type="EC" id="2.3.1.193"/>
    </reaction>
</comment>
<evidence type="ECO:0000256" key="10">
    <source>
        <dbReference type="ARBA" id="ARBA00049883"/>
    </source>
</evidence>
<feature type="binding site" evidence="13">
    <location>
        <position position="433"/>
    </location>
    <ligand>
        <name>ATP</name>
        <dbReference type="ChEBI" id="CHEBI:30616"/>
    </ligand>
</feature>
<dbReference type="AlphaFoldDB" id="A0A832YYE3"/>
<dbReference type="InterPro" id="IPR000182">
    <property type="entry name" value="GNAT_dom"/>
</dbReference>
<dbReference type="GO" id="GO:0005524">
    <property type="term" value="F:ATP binding"/>
    <property type="evidence" value="ECO:0007669"/>
    <property type="project" value="UniProtKB-UniRule"/>
</dbReference>
<dbReference type="InterPro" id="IPR016181">
    <property type="entry name" value="Acyl_CoA_acyltransferase"/>
</dbReference>
<dbReference type="InterPro" id="IPR027417">
    <property type="entry name" value="P-loop_NTPase"/>
</dbReference>
<evidence type="ECO:0000259" key="14">
    <source>
        <dbReference type="PROSITE" id="PS51186"/>
    </source>
</evidence>
<evidence type="ECO:0000256" key="5">
    <source>
        <dbReference type="ARBA" id="ARBA00022694"/>
    </source>
</evidence>
<dbReference type="PANTHER" id="PTHR10925">
    <property type="entry name" value="N-ACETYLTRANSFERASE 10"/>
    <property type="match status" value="1"/>
</dbReference>
<dbReference type="GO" id="GO:0000049">
    <property type="term" value="F:tRNA binding"/>
    <property type="evidence" value="ECO:0007669"/>
    <property type="project" value="UniProtKB-UniRule"/>
</dbReference>
<keyword evidence="6 13" id="KW-0547">Nucleotide-binding</keyword>
<dbReference type="Pfam" id="PF08351">
    <property type="entry name" value="TmcA_N"/>
    <property type="match status" value="1"/>
</dbReference>
<feature type="domain" description="N-acetyltransferase" evidence="14">
    <location>
        <begin position="479"/>
        <end position="659"/>
    </location>
</feature>
<comment type="caution">
    <text evidence="13">Lacks conserved residue(s) required for the propagation of feature annotation.</text>
</comment>
<keyword evidence="2" id="KW-0698">rRNA processing</keyword>
<evidence type="ECO:0000256" key="3">
    <source>
        <dbReference type="ARBA" id="ARBA00022555"/>
    </source>
</evidence>
<evidence type="ECO:0000256" key="2">
    <source>
        <dbReference type="ARBA" id="ARBA00022552"/>
    </source>
</evidence>
<gene>
    <name evidence="13" type="primary">tmcA</name>
    <name evidence="15" type="ORF">EYH02_03950</name>
</gene>
<dbReference type="InterPro" id="IPR032672">
    <property type="entry name" value="TmcA/NAT10/Kre33"/>
</dbReference>
<dbReference type="GO" id="GO:1990883">
    <property type="term" value="F:18S rRNA cytidine N-acetyltransferase activity"/>
    <property type="evidence" value="ECO:0007669"/>
    <property type="project" value="TreeGrafter"/>
</dbReference>
<name>A0A832YYE3_9CREN</name>
<dbReference type="PANTHER" id="PTHR10925:SF5">
    <property type="entry name" value="RNA CYTIDINE ACETYLTRANSFERASE"/>
    <property type="match status" value="1"/>
</dbReference>
<keyword evidence="3 13" id="KW-0820">tRNA-binding</keyword>
<dbReference type="EMBL" id="DQTV01000073">
    <property type="protein sequence ID" value="HIP57206.1"/>
    <property type="molecule type" value="Genomic_DNA"/>
</dbReference>
<comment type="caution">
    <text evidence="15">The sequence shown here is derived from an EMBL/GenBank/DDBJ whole genome shotgun (WGS) entry which is preliminary data.</text>
</comment>
<evidence type="ECO:0000256" key="13">
    <source>
        <dbReference type="HAMAP-Rule" id="MF_01886"/>
    </source>
</evidence>
<feature type="binding site" evidence="13">
    <location>
        <begin position="584"/>
        <end position="586"/>
    </location>
    <ligand>
        <name>acetyl-CoA</name>
        <dbReference type="ChEBI" id="CHEBI:57288"/>
    </ligand>
</feature>
<organism evidence="15 16">
    <name type="scientific">Ignisphaera aggregans</name>
    <dbReference type="NCBI Taxonomy" id="334771"/>
    <lineage>
        <taxon>Archaea</taxon>
        <taxon>Thermoproteota</taxon>
        <taxon>Thermoprotei</taxon>
        <taxon>Desulfurococcales</taxon>
        <taxon>Desulfurococcaceae</taxon>
        <taxon>Ignisphaera</taxon>
    </lineage>
</organism>
<keyword evidence="8 13" id="KW-0694">RNA-binding</keyword>
<reference evidence="15" key="1">
    <citation type="journal article" date="2020" name="ISME J.">
        <title>Gammaproteobacteria mediating utilization of methyl-, sulfur- and petroleum organic compounds in deep ocean hydrothermal plumes.</title>
        <authorList>
            <person name="Zhou Z."/>
            <person name="Liu Y."/>
            <person name="Pan J."/>
            <person name="Cron B.R."/>
            <person name="Toner B.M."/>
            <person name="Anantharaman K."/>
            <person name="Breier J.A."/>
            <person name="Dick G.J."/>
            <person name="Li M."/>
        </authorList>
    </citation>
    <scope>NUCLEOTIDE SEQUENCE</scope>
    <source>
        <strain evidence="15">SZUA-1435</strain>
    </source>
</reference>
<comment type="catalytic activity">
    <reaction evidence="11">
        <text>a cytidine in RNA + acetyl-CoA + ATP + H2O = an N(4)-acetylcytidine in RNA + ADP + phosphate + CoA + H(+)</text>
        <dbReference type="Rhea" id="RHEA:82211"/>
        <dbReference type="Rhea" id="RHEA-COMP:15704"/>
        <dbReference type="Rhea" id="RHEA-COMP:19834"/>
        <dbReference type="ChEBI" id="CHEBI:15377"/>
        <dbReference type="ChEBI" id="CHEBI:15378"/>
        <dbReference type="ChEBI" id="CHEBI:30616"/>
        <dbReference type="ChEBI" id="CHEBI:43474"/>
        <dbReference type="ChEBI" id="CHEBI:57287"/>
        <dbReference type="ChEBI" id="CHEBI:57288"/>
        <dbReference type="ChEBI" id="CHEBI:74900"/>
        <dbReference type="ChEBI" id="CHEBI:82748"/>
        <dbReference type="ChEBI" id="CHEBI:456216"/>
    </reaction>
</comment>
<dbReference type="Gene3D" id="3.40.50.11040">
    <property type="match status" value="1"/>
</dbReference>
<dbReference type="Pfam" id="PF13725">
    <property type="entry name" value="tRNA_bind_2"/>
    <property type="match status" value="1"/>
</dbReference>
<dbReference type="Proteomes" id="UP000605805">
    <property type="component" value="Unassembled WGS sequence"/>
</dbReference>
<evidence type="ECO:0000256" key="7">
    <source>
        <dbReference type="ARBA" id="ARBA00022840"/>
    </source>
</evidence>
<dbReference type="InterPro" id="IPR007807">
    <property type="entry name" value="TcmA/NAT10_helicase"/>
</dbReference>
<dbReference type="CDD" id="cd04301">
    <property type="entry name" value="NAT_SF"/>
    <property type="match status" value="1"/>
</dbReference>
<dbReference type="InterPro" id="IPR027992">
    <property type="entry name" value="tRNA_bind_dom"/>
</dbReference>
<dbReference type="InterPro" id="IPR013562">
    <property type="entry name" value="TmcA/NAT10_N"/>
</dbReference>
<dbReference type="Pfam" id="PF13718">
    <property type="entry name" value="GNAT_acetyltr_2"/>
    <property type="match status" value="1"/>
</dbReference>
<dbReference type="GO" id="GO:0051391">
    <property type="term" value="P:tRNA acetylation"/>
    <property type="evidence" value="ECO:0007669"/>
    <property type="project" value="UniProtKB-UniRule"/>
</dbReference>
<evidence type="ECO:0000256" key="1">
    <source>
        <dbReference type="ARBA" id="ARBA00022490"/>
    </source>
</evidence>
<dbReference type="EC" id="2.3.1.193" evidence="13"/>
<dbReference type="SUPFAM" id="SSF52540">
    <property type="entry name" value="P-loop containing nucleoside triphosphate hydrolases"/>
    <property type="match status" value="1"/>
</dbReference>
<dbReference type="Gene3D" id="3.40.630.30">
    <property type="match status" value="1"/>
</dbReference>
<dbReference type="FunFam" id="3.40.50.300:FF:002218">
    <property type="entry name" value="tRNA(Met) cytidine acetyltransferase TmcA"/>
    <property type="match status" value="1"/>
</dbReference>
<comment type="catalytic activity">
    <reaction evidence="12">
        <text>a cytidine in mRNA + acetyl-CoA + ATP + H2O = an N(4)-acetylcytidine in mRNA + ADP + phosphate + CoA + H(+)</text>
        <dbReference type="Rhea" id="RHEA:58480"/>
        <dbReference type="Rhea" id="RHEA-COMP:15145"/>
        <dbReference type="Rhea" id="RHEA-COMP:15146"/>
        <dbReference type="ChEBI" id="CHEBI:15377"/>
        <dbReference type="ChEBI" id="CHEBI:15378"/>
        <dbReference type="ChEBI" id="CHEBI:30616"/>
        <dbReference type="ChEBI" id="CHEBI:43474"/>
        <dbReference type="ChEBI" id="CHEBI:57287"/>
        <dbReference type="ChEBI" id="CHEBI:57288"/>
        <dbReference type="ChEBI" id="CHEBI:74900"/>
        <dbReference type="ChEBI" id="CHEBI:82748"/>
        <dbReference type="ChEBI" id="CHEBI:456216"/>
    </reaction>
</comment>
<dbReference type="HAMAP" id="MF_01886">
    <property type="entry name" value="tRNA_acetyltr_TmcA"/>
    <property type="match status" value="1"/>
</dbReference>
<accession>A0A832YYE3</accession>
<dbReference type="InterPro" id="IPR024914">
    <property type="entry name" value="tRNA_acetyltr_TmcA"/>
</dbReference>
<evidence type="ECO:0000256" key="6">
    <source>
        <dbReference type="ARBA" id="ARBA00022741"/>
    </source>
</evidence>
<sequence length="839" mass="97410">MSKEEIRRAITSNYSNFKAKLFNELKKALESKHRLLVILSGDDHRKLAILNADILISFIRFWFRNRKDRSELNILYVFHDEFDDAVLRERIVKRLVKRYIKRRKLPVKTEYAVYENSERYLGTTYQALVMDLINSLKPNDIGRLVGIVEGGGIVILQVPKWSEWHERKNLFQMTLTVPQYPEPRKIFVRWFKEITLDCEGVFIFDVDNDRPLKTGVIQKRKYQREELKLPKETIFPIELYKLALTQDQINSMKLLEHIIEKPKKPKKRIAVILIADRGRGKSCTIGISLAGIILELLKVKNRVRIGVTAPSITNVQPLMNMAMKALDKVGLSYRVIERNGNIVEIKGSRFSIEYWEPSALPHLGVDIAVVDEAAGIPVPLLHKIWRAYKRSIFATTIHGYEGAGRGFSVRFLKRLREDPETELYIYEMEEPIRYGKDDPVERWQFRVLLLDAEPDELNEEDLKLIQEQKFEYLVLDPDKLFTKENEKLLKSLFGIYVLAHYRNEPDDLGMMADAPHHSIRALRLVNGKIVAAAQLAEEGPIPFEYLDSLLRGGKIPGNIIPDRLLKHARLRDIGEGRGWRIVRIAVHPDVQGRGIGSYLLKKLEEEARSRGYAWIGSGFGATDELLRFWIKNGFVPVHISPDRNPVSAEYTVLVIKPLDTRWEQIVKAINKEFRLKVLESLHDTYRDLEIGVAHQLLKSAYKAGEEACRVKLPNLTRIQLDRLLSYYQGFMTYESCTDIMHILARHYWMSDEGCRPSLSDIEEKILILKVLQGLSWEKTADILRIRKTKVMDLMRNIALKFIEYYYRISEKDIEKYLGTVTIDEYSKDPKARPLTSKLK</sequence>
<dbReference type="SUPFAM" id="SSF55729">
    <property type="entry name" value="Acyl-CoA N-acyltransferases (Nat)"/>
    <property type="match status" value="1"/>
</dbReference>
<dbReference type="GO" id="GO:0005737">
    <property type="term" value="C:cytoplasm"/>
    <property type="evidence" value="ECO:0007669"/>
    <property type="project" value="UniProtKB-SubCell"/>
</dbReference>
<dbReference type="Pfam" id="PF05127">
    <property type="entry name" value="NAT10_TcmA_helicase"/>
    <property type="match status" value="1"/>
</dbReference>
<keyword evidence="1 13" id="KW-0963">Cytoplasm</keyword>
<evidence type="ECO:0000313" key="15">
    <source>
        <dbReference type="EMBL" id="HIP57206.1"/>
    </source>
</evidence>
<dbReference type="GO" id="GO:0051392">
    <property type="term" value="F:tRNA cytidine N4-acetyltransferase activity"/>
    <property type="evidence" value="ECO:0007669"/>
    <property type="project" value="UniProtKB-UniRule"/>
</dbReference>
<evidence type="ECO:0000256" key="12">
    <source>
        <dbReference type="ARBA" id="ARBA00049914"/>
    </source>
</evidence>
<evidence type="ECO:0000256" key="9">
    <source>
        <dbReference type="ARBA" id="ARBA00023315"/>
    </source>
</evidence>
<protein>
    <recommendedName>
        <fullName evidence="13">tRNA(Met) cytidine acetyltransferase TmcA</fullName>
        <ecNumber evidence="13">2.3.1.193</ecNumber>
    </recommendedName>
</protein>
<evidence type="ECO:0000256" key="4">
    <source>
        <dbReference type="ARBA" id="ARBA00022679"/>
    </source>
</evidence>
<keyword evidence="5 13" id="KW-0819">tRNA processing</keyword>
<dbReference type="GO" id="GO:1904812">
    <property type="term" value="P:rRNA acetylation involved in maturation of SSU-rRNA"/>
    <property type="evidence" value="ECO:0007669"/>
    <property type="project" value="TreeGrafter"/>
</dbReference>